<dbReference type="Proteomes" id="UP001299546">
    <property type="component" value="Unassembled WGS sequence"/>
</dbReference>
<reference evidence="5 6" key="1">
    <citation type="submission" date="2021-10" db="EMBL/GenBank/DDBJ databases">
        <title>Collection of gut derived symbiotic bacterial strains cultured from healthy donors.</title>
        <authorList>
            <person name="Lin H."/>
            <person name="Littmann E."/>
            <person name="Kohout C."/>
            <person name="Pamer E.G."/>
        </authorList>
    </citation>
    <scope>NUCLEOTIDE SEQUENCE [LARGE SCALE GENOMIC DNA]</scope>
    <source>
        <strain evidence="5 6">DFI.1.165</strain>
    </source>
</reference>
<sequence length="281" mass="31974">MRSQELKISPQSDYYVYVPSALAKKLYLYPVSVGYFIYEPDYFISRNNFDSFLIMHIAKGTCHINTEGKNYKANAGQFVLLDCYIPHKYGSPDAWEAIWIHFDGPLAREYFKEITGNYGHVISPNNPTALSHSMGKIYDSFHNALPINESKLSGYLTNVLDGFLSAPENKKSFLHTVTIADSVAYINEHFHEPISLDELAAKAGLSQFHFTRIFTKETGFTPHQYLINTRISAARFMLKSSETSVKDIAFSTGFNSESSFCSTFKKWEKKTPSQYRDEILG</sequence>
<comment type="caution">
    <text evidence="5">The sequence shown here is derived from an EMBL/GenBank/DDBJ whole genome shotgun (WGS) entry which is preliminary data.</text>
</comment>
<organism evidence="5 6">
    <name type="scientific">Bariatricus massiliensis</name>
    <dbReference type="NCBI Taxonomy" id="1745713"/>
    <lineage>
        <taxon>Bacteria</taxon>
        <taxon>Bacillati</taxon>
        <taxon>Bacillota</taxon>
        <taxon>Clostridia</taxon>
        <taxon>Lachnospirales</taxon>
        <taxon>Lachnospiraceae</taxon>
        <taxon>Bariatricus</taxon>
    </lineage>
</organism>
<dbReference type="SUPFAM" id="SSF51215">
    <property type="entry name" value="Regulatory protein AraC"/>
    <property type="match status" value="1"/>
</dbReference>
<gene>
    <name evidence="5" type="ORF">LIZ65_09250</name>
</gene>
<dbReference type="SMART" id="SM00342">
    <property type="entry name" value="HTH_ARAC"/>
    <property type="match status" value="1"/>
</dbReference>
<dbReference type="EMBL" id="JAJCIS010000004">
    <property type="protein sequence ID" value="MCB7387474.1"/>
    <property type="molecule type" value="Genomic_DNA"/>
</dbReference>
<dbReference type="RefSeq" id="WP_066737540.1">
    <property type="nucleotide sequence ID" value="NZ_JAJCIQ010000005.1"/>
</dbReference>
<evidence type="ECO:0000256" key="3">
    <source>
        <dbReference type="ARBA" id="ARBA00023163"/>
    </source>
</evidence>
<keyword evidence="2" id="KW-0238">DNA-binding</keyword>
<dbReference type="PANTHER" id="PTHR43280">
    <property type="entry name" value="ARAC-FAMILY TRANSCRIPTIONAL REGULATOR"/>
    <property type="match status" value="1"/>
</dbReference>
<dbReference type="InterPro" id="IPR003313">
    <property type="entry name" value="AraC-bd"/>
</dbReference>
<name>A0ABS8DI91_9FIRM</name>
<dbReference type="InterPro" id="IPR020449">
    <property type="entry name" value="Tscrpt_reg_AraC-type_HTH"/>
</dbReference>
<keyword evidence="3" id="KW-0804">Transcription</keyword>
<evidence type="ECO:0000256" key="1">
    <source>
        <dbReference type="ARBA" id="ARBA00023015"/>
    </source>
</evidence>
<dbReference type="InterPro" id="IPR018060">
    <property type="entry name" value="HTH_AraC"/>
</dbReference>
<keyword evidence="6" id="KW-1185">Reference proteome</keyword>
<keyword evidence="1" id="KW-0805">Transcription regulation</keyword>
<feature type="domain" description="HTH araC/xylS-type" evidence="4">
    <location>
        <begin position="180"/>
        <end position="278"/>
    </location>
</feature>
<dbReference type="SUPFAM" id="SSF46689">
    <property type="entry name" value="Homeodomain-like"/>
    <property type="match status" value="2"/>
</dbReference>
<evidence type="ECO:0000256" key="2">
    <source>
        <dbReference type="ARBA" id="ARBA00023125"/>
    </source>
</evidence>
<evidence type="ECO:0000313" key="5">
    <source>
        <dbReference type="EMBL" id="MCB7387474.1"/>
    </source>
</evidence>
<evidence type="ECO:0000259" key="4">
    <source>
        <dbReference type="PROSITE" id="PS01124"/>
    </source>
</evidence>
<dbReference type="PROSITE" id="PS01124">
    <property type="entry name" value="HTH_ARAC_FAMILY_2"/>
    <property type="match status" value="1"/>
</dbReference>
<dbReference type="PANTHER" id="PTHR43280:SF2">
    <property type="entry name" value="HTH-TYPE TRANSCRIPTIONAL REGULATOR EXSA"/>
    <property type="match status" value="1"/>
</dbReference>
<accession>A0ABS8DI91</accession>
<dbReference type="PRINTS" id="PR00032">
    <property type="entry name" value="HTHARAC"/>
</dbReference>
<dbReference type="InterPro" id="IPR009057">
    <property type="entry name" value="Homeodomain-like_sf"/>
</dbReference>
<dbReference type="InterPro" id="IPR037923">
    <property type="entry name" value="HTH-like"/>
</dbReference>
<dbReference type="Pfam" id="PF02311">
    <property type="entry name" value="AraC_binding"/>
    <property type="match status" value="1"/>
</dbReference>
<dbReference type="Gene3D" id="1.10.10.60">
    <property type="entry name" value="Homeodomain-like"/>
    <property type="match status" value="2"/>
</dbReference>
<dbReference type="PROSITE" id="PS00041">
    <property type="entry name" value="HTH_ARAC_FAMILY_1"/>
    <property type="match status" value="1"/>
</dbReference>
<proteinExistence type="predicted"/>
<dbReference type="InterPro" id="IPR018062">
    <property type="entry name" value="HTH_AraC-typ_CS"/>
</dbReference>
<protein>
    <submittedName>
        <fullName evidence="5">AraC family transcriptional regulator</fullName>
    </submittedName>
</protein>
<dbReference type="Pfam" id="PF12833">
    <property type="entry name" value="HTH_18"/>
    <property type="match status" value="1"/>
</dbReference>
<dbReference type="Gene3D" id="2.60.120.280">
    <property type="entry name" value="Regulatory protein AraC"/>
    <property type="match status" value="1"/>
</dbReference>
<evidence type="ECO:0000313" key="6">
    <source>
        <dbReference type="Proteomes" id="UP001299546"/>
    </source>
</evidence>